<reference evidence="2" key="1">
    <citation type="journal article" date="2023" name="Nat. Commun.">
        <title>Diploid and tetraploid genomes of Acorus and the evolution of monocots.</title>
        <authorList>
            <person name="Ma L."/>
            <person name="Liu K.W."/>
            <person name="Li Z."/>
            <person name="Hsiao Y.Y."/>
            <person name="Qi Y."/>
            <person name="Fu T."/>
            <person name="Tang G.D."/>
            <person name="Zhang D."/>
            <person name="Sun W.H."/>
            <person name="Liu D.K."/>
            <person name="Li Y."/>
            <person name="Chen G.Z."/>
            <person name="Liu X.D."/>
            <person name="Liao X.Y."/>
            <person name="Jiang Y.T."/>
            <person name="Yu X."/>
            <person name="Hao Y."/>
            <person name="Huang J."/>
            <person name="Zhao X.W."/>
            <person name="Ke S."/>
            <person name="Chen Y.Y."/>
            <person name="Wu W.L."/>
            <person name="Hsu J.L."/>
            <person name="Lin Y.F."/>
            <person name="Huang M.D."/>
            <person name="Li C.Y."/>
            <person name="Huang L."/>
            <person name="Wang Z.W."/>
            <person name="Zhao X."/>
            <person name="Zhong W.Y."/>
            <person name="Peng D.H."/>
            <person name="Ahmad S."/>
            <person name="Lan S."/>
            <person name="Zhang J.S."/>
            <person name="Tsai W.C."/>
            <person name="Van de Peer Y."/>
            <person name="Liu Z.J."/>
        </authorList>
    </citation>
    <scope>NUCLEOTIDE SEQUENCE</scope>
    <source>
        <strain evidence="2">CP</strain>
    </source>
</reference>
<dbReference type="Proteomes" id="UP001180020">
    <property type="component" value="Unassembled WGS sequence"/>
</dbReference>
<reference evidence="2" key="2">
    <citation type="submission" date="2023-06" db="EMBL/GenBank/DDBJ databases">
        <authorList>
            <person name="Ma L."/>
            <person name="Liu K.-W."/>
            <person name="Li Z."/>
            <person name="Hsiao Y.-Y."/>
            <person name="Qi Y."/>
            <person name="Fu T."/>
            <person name="Tang G."/>
            <person name="Zhang D."/>
            <person name="Sun W.-H."/>
            <person name="Liu D.-K."/>
            <person name="Li Y."/>
            <person name="Chen G.-Z."/>
            <person name="Liu X.-D."/>
            <person name="Liao X.-Y."/>
            <person name="Jiang Y.-T."/>
            <person name="Yu X."/>
            <person name="Hao Y."/>
            <person name="Huang J."/>
            <person name="Zhao X.-W."/>
            <person name="Ke S."/>
            <person name="Chen Y.-Y."/>
            <person name="Wu W.-L."/>
            <person name="Hsu J.-L."/>
            <person name="Lin Y.-F."/>
            <person name="Huang M.-D."/>
            <person name="Li C.-Y."/>
            <person name="Huang L."/>
            <person name="Wang Z.-W."/>
            <person name="Zhao X."/>
            <person name="Zhong W.-Y."/>
            <person name="Peng D.-H."/>
            <person name="Ahmad S."/>
            <person name="Lan S."/>
            <person name="Zhang J.-S."/>
            <person name="Tsai W.-C."/>
            <person name="Van De Peer Y."/>
            <person name="Liu Z.-J."/>
        </authorList>
    </citation>
    <scope>NUCLEOTIDE SEQUENCE</scope>
    <source>
        <strain evidence="2">CP</strain>
        <tissue evidence="2">Leaves</tissue>
    </source>
</reference>
<feature type="transmembrane region" description="Helical" evidence="1">
    <location>
        <begin position="200"/>
        <end position="222"/>
    </location>
</feature>
<protein>
    <submittedName>
        <fullName evidence="2">Sucrose transport protein SUT4</fullName>
    </submittedName>
</protein>
<dbReference type="AlphaFoldDB" id="A0AAV9DMN8"/>
<name>A0AAV9DMN8_ACOCL</name>
<sequence>MKGRCSIVHGPPSRVALQSSARSNLTLLEEGDEGGIHWGFANDVTDHGILPMLNEGEVPLIAKPAPILSDSAPLLNGAPHSHLDPSSTTFGNPTLVGKTNSKDAFDHELIVKEEADEDFSNGVGSVLVNILTSMRHLPPVIHSVLLIMALTRFKKNILAAIVKGQYPGFKRQRMGTLCKKKKAKYYDRISWSRPMGRSVWGGNIPAFVLASISAFASGILAIKKLPHLSRNSYKSSGFHGFD</sequence>
<evidence type="ECO:0000313" key="3">
    <source>
        <dbReference type="Proteomes" id="UP001180020"/>
    </source>
</evidence>
<keyword evidence="3" id="KW-1185">Reference proteome</keyword>
<evidence type="ECO:0000256" key="1">
    <source>
        <dbReference type="SAM" id="Phobius"/>
    </source>
</evidence>
<accession>A0AAV9DMN8</accession>
<comment type="caution">
    <text evidence="2">The sequence shown here is derived from an EMBL/GenBank/DDBJ whole genome shotgun (WGS) entry which is preliminary data.</text>
</comment>
<evidence type="ECO:0000313" key="2">
    <source>
        <dbReference type="EMBL" id="KAK1302160.1"/>
    </source>
</evidence>
<organism evidence="2 3">
    <name type="scientific">Acorus calamus</name>
    <name type="common">Sweet flag</name>
    <dbReference type="NCBI Taxonomy" id="4465"/>
    <lineage>
        <taxon>Eukaryota</taxon>
        <taxon>Viridiplantae</taxon>
        <taxon>Streptophyta</taxon>
        <taxon>Embryophyta</taxon>
        <taxon>Tracheophyta</taxon>
        <taxon>Spermatophyta</taxon>
        <taxon>Magnoliopsida</taxon>
        <taxon>Liliopsida</taxon>
        <taxon>Acoraceae</taxon>
        <taxon>Acorus</taxon>
    </lineage>
</organism>
<dbReference type="EMBL" id="JAUJYO010000012">
    <property type="protein sequence ID" value="KAK1302160.1"/>
    <property type="molecule type" value="Genomic_DNA"/>
</dbReference>
<keyword evidence="1" id="KW-0812">Transmembrane</keyword>
<gene>
    <name evidence="2" type="primary">SUT4</name>
    <name evidence="2" type="ORF">QJS10_CPB12g00476</name>
</gene>
<keyword evidence="1" id="KW-1133">Transmembrane helix</keyword>
<keyword evidence="1" id="KW-0472">Membrane</keyword>
<proteinExistence type="predicted"/>